<keyword evidence="6 11" id="KW-0547">Nucleotide-binding</keyword>
<dbReference type="InterPro" id="IPR037607">
    <property type="entry name" value="DGK"/>
</dbReference>
<comment type="similarity">
    <text evidence="2 11">Belongs to the eukaryotic diacylglycerol kinase family.</text>
</comment>
<evidence type="ECO:0000313" key="16">
    <source>
        <dbReference type="WBParaSite" id="TMUE_2000006544.1"/>
    </source>
</evidence>
<evidence type="ECO:0000256" key="9">
    <source>
        <dbReference type="ARBA" id="ARBA00022833"/>
    </source>
</evidence>
<evidence type="ECO:0000256" key="2">
    <source>
        <dbReference type="ARBA" id="ARBA00009280"/>
    </source>
</evidence>
<evidence type="ECO:0000259" key="14">
    <source>
        <dbReference type="PROSITE" id="PS50146"/>
    </source>
</evidence>
<dbReference type="SMART" id="SM00109">
    <property type="entry name" value="C1"/>
    <property type="match status" value="2"/>
</dbReference>
<proteinExistence type="inferred from homology"/>
<keyword evidence="15" id="KW-1185">Reference proteome</keyword>
<keyword evidence="7" id="KW-0863">Zinc-finger</keyword>
<evidence type="ECO:0000256" key="7">
    <source>
        <dbReference type="ARBA" id="ARBA00022771"/>
    </source>
</evidence>
<dbReference type="Pfam" id="PF00609">
    <property type="entry name" value="DAGK_acc"/>
    <property type="match status" value="1"/>
</dbReference>
<dbReference type="PANTHER" id="PTHR11255">
    <property type="entry name" value="DIACYLGLYCEROL KINASE"/>
    <property type="match status" value="1"/>
</dbReference>
<dbReference type="EC" id="2.7.1.107" evidence="11"/>
<keyword evidence="3 11" id="KW-0808">Transferase</keyword>
<dbReference type="SMART" id="SM00046">
    <property type="entry name" value="DAGKc"/>
    <property type="match status" value="1"/>
</dbReference>
<evidence type="ECO:0000256" key="3">
    <source>
        <dbReference type="ARBA" id="ARBA00022679"/>
    </source>
</evidence>
<dbReference type="CDD" id="cd20801">
    <property type="entry name" value="C1_DGKepsilon_typeIII_rpt1"/>
    <property type="match status" value="1"/>
</dbReference>
<dbReference type="Gene3D" id="3.30.60.20">
    <property type="match status" value="1"/>
</dbReference>
<keyword evidence="4" id="KW-0479">Metal-binding</keyword>
<dbReference type="GO" id="GO:0004143">
    <property type="term" value="F:ATP-dependent diacylglycerol kinase activity"/>
    <property type="evidence" value="ECO:0007669"/>
    <property type="project" value="UniProtKB-EC"/>
</dbReference>
<dbReference type="InterPro" id="IPR016064">
    <property type="entry name" value="NAD/diacylglycerol_kinase_sf"/>
</dbReference>
<dbReference type="InterPro" id="IPR046349">
    <property type="entry name" value="C1-like_sf"/>
</dbReference>
<dbReference type="PANTHER" id="PTHR11255:SF118">
    <property type="entry name" value="DIACYLGLYCEROL KINASE EPSILON"/>
    <property type="match status" value="1"/>
</dbReference>
<evidence type="ECO:0000313" key="15">
    <source>
        <dbReference type="Proteomes" id="UP000046395"/>
    </source>
</evidence>
<evidence type="ECO:0000256" key="1">
    <source>
        <dbReference type="ARBA" id="ARBA00001383"/>
    </source>
</evidence>
<keyword evidence="8 11" id="KW-0418">Kinase</keyword>
<feature type="domain" description="Phorbol-ester/DAG-type" evidence="13">
    <location>
        <begin position="49"/>
        <end position="98"/>
    </location>
</feature>
<dbReference type="Gene3D" id="3.40.50.10330">
    <property type="entry name" value="Probable inorganic polyphosphate/atp-NAD kinase, domain 1"/>
    <property type="match status" value="1"/>
</dbReference>
<evidence type="ECO:0000256" key="8">
    <source>
        <dbReference type="ARBA" id="ARBA00022777"/>
    </source>
</evidence>
<dbReference type="Proteomes" id="UP000046395">
    <property type="component" value="Unassembled WGS sequence"/>
</dbReference>
<dbReference type="GO" id="GO:0005524">
    <property type="term" value="F:ATP binding"/>
    <property type="evidence" value="ECO:0007669"/>
    <property type="project" value="UniProtKB-KW"/>
</dbReference>
<evidence type="ECO:0000256" key="10">
    <source>
        <dbReference type="ARBA" id="ARBA00022840"/>
    </source>
</evidence>
<dbReference type="Pfam" id="PF00781">
    <property type="entry name" value="DAGK_cat"/>
    <property type="match status" value="1"/>
</dbReference>
<dbReference type="Gene3D" id="2.60.200.40">
    <property type="match status" value="1"/>
</dbReference>
<evidence type="ECO:0000259" key="13">
    <source>
        <dbReference type="PROSITE" id="PS50081"/>
    </source>
</evidence>
<evidence type="ECO:0000256" key="5">
    <source>
        <dbReference type="ARBA" id="ARBA00022737"/>
    </source>
</evidence>
<evidence type="ECO:0000256" key="11">
    <source>
        <dbReference type="RuleBase" id="RU361128"/>
    </source>
</evidence>
<dbReference type="GO" id="GO:0007200">
    <property type="term" value="P:phospholipase C-activating G protein-coupled receptor signaling pathway"/>
    <property type="evidence" value="ECO:0007669"/>
    <property type="project" value="InterPro"/>
</dbReference>
<keyword evidence="12" id="KW-0472">Membrane</keyword>
<evidence type="ECO:0000256" key="6">
    <source>
        <dbReference type="ARBA" id="ARBA00022741"/>
    </source>
</evidence>
<keyword evidence="12" id="KW-0812">Transmembrane</keyword>
<keyword evidence="12" id="KW-1133">Transmembrane helix</keyword>
<dbReference type="InterPro" id="IPR002219">
    <property type="entry name" value="PKC_DAG/PE"/>
</dbReference>
<dbReference type="SMART" id="SM00045">
    <property type="entry name" value="DAGKa"/>
    <property type="match status" value="1"/>
</dbReference>
<dbReference type="FunFam" id="3.30.60.20:FF:000002">
    <property type="entry name" value="Diacylglycerol kinase"/>
    <property type="match status" value="1"/>
</dbReference>
<dbReference type="WBParaSite" id="TMUE_2000006544.1">
    <property type="protein sequence ID" value="TMUE_2000006544.1"/>
    <property type="gene ID" value="WBGene00287399"/>
</dbReference>
<dbReference type="Pfam" id="PF00130">
    <property type="entry name" value="C1_1"/>
    <property type="match status" value="1"/>
</dbReference>
<dbReference type="CDD" id="cd20853">
    <property type="entry name" value="C1_DGKepsilon_typeIII_rpt2"/>
    <property type="match status" value="1"/>
</dbReference>
<organism evidence="15 16">
    <name type="scientific">Trichuris muris</name>
    <name type="common">Mouse whipworm</name>
    <dbReference type="NCBI Taxonomy" id="70415"/>
    <lineage>
        <taxon>Eukaryota</taxon>
        <taxon>Metazoa</taxon>
        <taxon>Ecdysozoa</taxon>
        <taxon>Nematoda</taxon>
        <taxon>Enoplea</taxon>
        <taxon>Dorylaimia</taxon>
        <taxon>Trichinellida</taxon>
        <taxon>Trichuridae</taxon>
        <taxon>Trichuris</taxon>
    </lineage>
</organism>
<evidence type="ECO:0000256" key="12">
    <source>
        <dbReference type="SAM" id="Phobius"/>
    </source>
</evidence>
<dbReference type="PROSITE" id="PS50146">
    <property type="entry name" value="DAGK"/>
    <property type="match status" value="1"/>
</dbReference>
<reference evidence="16" key="1">
    <citation type="submission" date="2019-12" db="UniProtKB">
        <authorList>
            <consortium name="WormBaseParasite"/>
        </authorList>
    </citation>
    <scope>IDENTIFICATION</scope>
</reference>
<keyword evidence="10 11" id="KW-0067">ATP-binding</keyword>
<dbReference type="PROSITE" id="PS50081">
    <property type="entry name" value="ZF_DAG_PE_2"/>
    <property type="match status" value="2"/>
</dbReference>
<keyword evidence="9" id="KW-0862">Zinc</keyword>
<keyword evidence="5" id="KW-0677">Repeat</keyword>
<sequence length="534" mass="59096">MSVHPMMLDFITSFLAVLICIVVGFYVVTYLCAMYRRQPDSGFAGGPQGHHWTVVDLFKPGFYCNICSTSLFYGVECDYCGVVADLVCVKNADKDLTCKQVSIEGELLHHWIHGNLPINSICGSCEKDCGSGPGLVDYRCCWCQRTVHESCLRNLDTSCDLGKYVNFIVPPNCVEMHRNDWNVSNHPMFKHIRTPEGLDTWKPLIVFANRSSGSGGGCHVLRTMRRLLNPLQVFDLWYDHPCLKLQMLHAFEKGTECYILVAGGDGSFGWVLDSVEGIASSSGTPAGCKMALLPLGTGNDLCRVLGWKDDSINCAQADFVFSLLSQAESTLLDRWLVVVSPSSFLGAQTFEPVRKMNNYLSIGVDAQVTLNFHRQRNSIPRALSSRFMNKFLFFVYGAKDVLEHKCRNLHLCVELKLDGRLIELPKLEAIVLLNIACWGAGVRPWQLGKGGPTQSMNDGILEVFGVYSSFHIAQMQVGLSEPYRIGQAKEVIVKIKEASCVRSGGKAASRNAPLGSCDLACSNLSPQKIPVWNL</sequence>
<evidence type="ECO:0000256" key="4">
    <source>
        <dbReference type="ARBA" id="ARBA00022723"/>
    </source>
</evidence>
<feature type="domain" description="Phorbol-ester/DAG-type" evidence="13">
    <location>
        <begin position="108"/>
        <end position="159"/>
    </location>
</feature>
<accession>A0A5S6QH83</accession>
<feature type="domain" description="DAGKc" evidence="14">
    <location>
        <begin position="199"/>
        <end position="341"/>
    </location>
</feature>
<dbReference type="GO" id="GO:0008270">
    <property type="term" value="F:zinc ion binding"/>
    <property type="evidence" value="ECO:0007669"/>
    <property type="project" value="UniProtKB-KW"/>
</dbReference>
<name>A0A5S6QH83_TRIMR</name>
<dbReference type="STRING" id="70415.A0A5S6QH83"/>
<protein>
    <recommendedName>
        <fullName evidence="11">Diacylglycerol kinase</fullName>
        <shortName evidence="11">DAG kinase</shortName>
        <ecNumber evidence="11">2.7.1.107</ecNumber>
    </recommendedName>
</protein>
<dbReference type="SUPFAM" id="SSF57889">
    <property type="entry name" value="Cysteine-rich domain"/>
    <property type="match status" value="2"/>
</dbReference>
<dbReference type="AlphaFoldDB" id="A0A5S6QH83"/>
<feature type="transmembrane region" description="Helical" evidence="12">
    <location>
        <begin position="12"/>
        <end position="33"/>
    </location>
</feature>
<comment type="catalytic activity">
    <reaction evidence="1 11">
        <text>a 1,2-diacyl-sn-glycerol + ATP = a 1,2-diacyl-sn-glycero-3-phosphate + ADP + H(+)</text>
        <dbReference type="Rhea" id="RHEA:10272"/>
        <dbReference type="ChEBI" id="CHEBI:15378"/>
        <dbReference type="ChEBI" id="CHEBI:17815"/>
        <dbReference type="ChEBI" id="CHEBI:30616"/>
        <dbReference type="ChEBI" id="CHEBI:58608"/>
        <dbReference type="ChEBI" id="CHEBI:456216"/>
        <dbReference type="EC" id="2.7.1.107"/>
    </reaction>
</comment>
<dbReference type="InterPro" id="IPR000756">
    <property type="entry name" value="Diacylglycerol_kin_accessory"/>
</dbReference>
<dbReference type="PROSITE" id="PS00479">
    <property type="entry name" value="ZF_DAG_PE_1"/>
    <property type="match status" value="1"/>
</dbReference>
<dbReference type="SUPFAM" id="SSF111331">
    <property type="entry name" value="NAD kinase/diacylglycerol kinase-like"/>
    <property type="match status" value="1"/>
</dbReference>
<dbReference type="InterPro" id="IPR001206">
    <property type="entry name" value="Diacylglycerol_kinase_cat_dom"/>
</dbReference>
<dbReference type="GO" id="GO:0016020">
    <property type="term" value="C:membrane"/>
    <property type="evidence" value="ECO:0007669"/>
    <property type="project" value="TreeGrafter"/>
</dbReference>
<dbReference type="InterPro" id="IPR017438">
    <property type="entry name" value="ATP-NAD_kinase_N"/>
</dbReference>